<evidence type="ECO:0000256" key="8">
    <source>
        <dbReference type="SAM" id="Phobius"/>
    </source>
</evidence>
<evidence type="ECO:0000256" key="6">
    <source>
        <dbReference type="ARBA" id="ARBA00023136"/>
    </source>
</evidence>
<dbReference type="Proteomes" id="UP000253420">
    <property type="component" value="Unassembled WGS sequence"/>
</dbReference>
<dbReference type="RefSeq" id="WP_114438889.1">
    <property type="nucleotide sequence ID" value="NZ_QOZG01000001.1"/>
</dbReference>
<feature type="compositionally biased region" description="Basic and acidic residues" evidence="7">
    <location>
        <begin position="598"/>
        <end position="610"/>
    </location>
</feature>
<feature type="transmembrane region" description="Helical" evidence="8">
    <location>
        <begin position="67"/>
        <end position="92"/>
    </location>
</feature>
<dbReference type="Gene3D" id="3.40.50.300">
    <property type="entry name" value="P-loop containing nucleotide triphosphate hydrolases"/>
    <property type="match status" value="1"/>
</dbReference>
<feature type="compositionally biased region" description="Low complexity" evidence="7">
    <location>
        <begin position="577"/>
        <end position="597"/>
    </location>
</feature>
<dbReference type="Pfam" id="PF02534">
    <property type="entry name" value="T4SS-DNA_transf"/>
    <property type="match status" value="1"/>
</dbReference>
<evidence type="ECO:0000256" key="5">
    <source>
        <dbReference type="ARBA" id="ARBA00022989"/>
    </source>
</evidence>
<protein>
    <submittedName>
        <fullName evidence="9">Conjugal transfer protein TraG</fullName>
    </submittedName>
</protein>
<dbReference type="CDD" id="cd01127">
    <property type="entry name" value="TrwB_TraG_TraD_VirD4"/>
    <property type="match status" value="1"/>
</dbReference>
<name>A0A368K8V7_9HYPH</name>
<evidence type="ECO:0000256" key="2">
    <source>
        <dbReference type="ARBA" id="ARBA00008806"/>
    </source>
</evidence>
<keyword evidence="5 8" id="KW-1133">Transmembrane helix</keyword>
<dbReference type="SUPFAM" id="SSF52540">
    <property type="entry name" value="P-loop containing nucleoside triphosphate hydrolases"/>
    <property type="match status" value="1"/>
</dbReference>
<evidence type="ECO:0000256" key="3">
    <source>
        <dbReference type="ARBA" id="ARBA00022475"/>
    </source>
</evidence>
<dbReference type="InterPro" id="IPR027417">
    <property type="entry name" value="P-loop_NTPase"/>
</dbReference>
<feature type="transmembrane region" description="Helical" evidence="8">
    <location>
        <begin position="6"/>
        <end position="31"/>
    </location>
</feature>
<dbReference type="PANTHER" id="PTHR37937">
    <property type="entry name" value="CONJUGATIVE TRANSFER: DNA TRANSPORT"/>
    <property type="match status" value="1"/>
</dbReference>
<evidence type="ECO:0000256" key="1">
    <source>
        <dbReference type="ARBA" id="ARBA00004651"/>
    </source>
</evidence>
<proteinExistence type="inferred from homology"/>
<evidence type="ECO:0000313" key="9">
    <source>
        <dbReference type="EMBL" id="RCS25798.1"/>
    </source>
</evidence>
<organism evidence="9 10">
    <name type="scientific">Phyllobacterium salinisoli</name>
    <dbReference type="NCBI Taxonomy" id="1899321"/>
    <lineage>
        <taxon>Bacteria</taxon>
        <taxon>Pseudomonadati</taxon>
        <taxon>Pseudomonadota</taxon>
        <taxon>Alphaproteobacteria</taxon>
        <taxon>Hyphomicrobiales</taxon>
        <taxon>Phyllobacteriaceae</taxon>
        <taxon>Phyllobacterium</taxon>
    </lineage>
</organism>
<dbReference type="InterPro" id="IPR051539">
    <property type="entry name" value="T4SS-coupling_protein"/>
</dbReference>
<dbReference type="OrthoDB" id="9759295at2"/>
<gene>
    <name evidence="9" type="ORF">DUT91_03280</name>
</gene>
<comment type="similarity">
    <text evidence="2">Belongs to the VirD4/TraG family.</text>
</comment>
<feature type="compositionally biased region" description="Low complexity" evidence="7">
    <location>
        <begin position="559"/>
        <end position="568"/>
    </location>
</feature>
<keyword evidence="6 8" id="KW-0472">Membrane</keyword>
<reference evidence="9 10" key="1">
    <citation type="submission" date="2018-07" db="EMBL/GenBank/DDBJ databases">
        <title>The draft genome of Phyllobacterium salinisoli.</title>
        <authorList>
            <person name="Liu L."/>
            <person name="Li L."/>
            <person name="Zhang X."/>
            <person name="Liang L."/>
        </authorList>
    </citation>
    <scope>NUCLEOTIDE SEQUENCE [LARGE SCALE GENOMIC DNA]</scope>
    <source>
        <strain evidence="9 10">LLAN61</strain>
    </source>
</reference>
<accession>A0A368K8V7</accession>
<keyword evidence="10" id="KW-1185">Reference proteome</keyword>
<dbReference type="EMBL" id="QOZG01000001">
    <property type="protein sequence ID" value="RCS25798.1"/>
    <property type="molecule type" value="Genomic_DNA"/>
</dbReference>
<keyword evidence="3" id="KW-1003">Cell membrane</keyword>
<feature type="transmembrane region" description="Helical" evidence="8">
    <location>
        <begin position="43"/>
        <end position="61"/>
    </location>
</feature>
<dbReference type="GO" id="GO:0005886">
    <property type="term" value="C:plasma membrane"/>
    <property type="evidence" value="ECO:0007669"/>
    <property type="project" value="UniProtKB-SubCell"/>
</dbReference>
<evidence type="ECO:0000256" key="7">
    <source>
        <dbReference type="SAM" id="MobiDB-lite"/>
    </source>
</evidence>
<dbReference type="NCBIfam" id="NF010450">
    <property type="entry name" value="PRK13876.1"/>
    <property type="match status" value="1"/>
</dbReference>
<comment type="caution">
    <text evidence="9">The sequence shown here is derived from an EMBL/GenBank/DDBJ whole genome shotgun (WGS) entry which is preliminary data.</text>
</comment>
<feature type="region of interest" description="Disordered" evidence="7">
    <location>
        <begin position="559"/>
        <end position="629"/>
    </location>
</feature>
<dbReference type="AlphaFoldDB" id="A0A368K8V7"/>
<comment type="subcellular location">
    <subcellularLocation>
        <location evidence="1">Cell membrane</location>
        <topology evidence="1">Multi-pass membrane protein</topology>
    </subcellularLocation>
</comment>
<sequence>MRGGRILWGQIAVVLTIVFVTTWAATQWTAWRLGFQPQLGSPWFELAGWPIYYPPAFYWWWFSFDAYAPAIFTEGGIIAVSGGFLAIVAAIMMSIIRSREARNVATYGSARWAEDKEIRSAGLLGPDGVVLGRYDRDFLRHDGPEHVLCFAPTRSGKGVGLVVPTLLTWPGSCIVHDIKGENWTLTAGFRAKHGRVLLFDPTNAQSSAYNPLLEVRQGEWEVRDVQNIADILVDPEGSLDKRNHWEKTSHSLLVGAILHVLYAEKDKTLAGVANFLSDPRRPVEATLRAMMDTPHLGEAGVHPVIASSARELLNKSDNERSGVLSTAMSFLGLYRDPVVARVTARCNWRIADLVGGKKAVSLYLVVPPSDINRTKPLIRLILNQIGRRLTEELTTSGKRHRLLLMLDEFPALGRLDFFESALAFMAGYGIKGFLIAQSLNQIERAYGQNNSILDNCHVRVSFATNDERTAKRVSDALGTATELRDSTNYAGHRLAPWLGHLMVSRQETARPLLTPGEIMQLPPSEEIVMVAGTPPIRATKARYFEDGRLQERIITPPALSTAAAPASSDDWSGRIVPAAGSPMGAASGDDGDPANAGIRREPELPEHEEIVAPPPSPAQEFELLDDEPDVDAAKANTMRARMRMVARQASLDPGDGIEL</sequence>
<dbReference type="PANTHER" id="PTHR37937:SF1">
    <property type="entry name" value="CONJUGATIVE TRANSFER: DNA TRANSPORT"/>
    <property type="match status" value="1"/>
</dbReference>
<keyword evidence="4 8" id="KW-0812">Transmembrane</keyword>
<dbReference type="InterPro" id="IPR003688">
    <property type="entry name" value="TraG/VirD4"/>
</dbReference>
<evidence type="ECO:0000313" key="10">
    <source>
        <dbReference type="Proteomes" id="UP000253420"/>
    </source>
</evidence>
<evidence type="ECO:0000256" key="4">
    <source>
        <dbReference type="ARBA" id="ARBA00022692"/>
    </source>
</evidence>